<keyword evidence="3" id="KW-1185">Reference proteome</keyword>
<feature type="compositionally biased region" description="Basic and acidic residues" evidence="1">
    <location>
        <begin position="1"/>
        <end position="13"/>
    </location>
</feature>
<evidence type="ECO:0000313" key="3">
    <source>
        <dbReference type="Proteomes" id="UP000245771"/>
    </source>
</evidence>
<feature type="region of interest" description="Disordered" evidence="1">
    <location>
        <begin position="1"/>
        <end position="173"/>
    </location>
</feature>
<organism evidence="2 3">
    <name type="scientific">Meira miltonrushii</name>
    <dbReference type="NCBI Taxonomy" id="1280837"/>
    <lineage>
        <taxon>Eukaryota</taxon>
        <taxon>Fungi</taxon>
        <taxon>Dikarya</taxon>
        <taxon>Basidiomycota</taxon>
        <taxon>Ustilaginomycotina</taxon>
        <taxon>Exobasidiomycetes</taxon>
        <taxon>Exobasidiales</taxon>
        <taxon>Brachybasidiaceae</taxon>
        <taxon>Meira</taxon>
    </lineage>
</organism>
<protein>
    <submittedName>
        <fullName evidence="2">Uncharacterized protein</fullName>
    </submittedName>
</protein>
<proteinExistence type="predicted"/>
<sequence>MTHDDSVSQHKDQATSSDSSSDASSASSGTVSRSRSTSSRRNPRHTSSRGKRAITPYQPPNPNDQSPMPDPNQQTPVNQAIRIREPVDRPPELPRTHPIQHNEPPPRYERPSMIQRLRANEREQLETTKDKGKKKVKENAPSSSRKRKHSSTNDNEAGPSGTKPSEEKKQRGFWTKIAIVNGVRKGCNAACRAGRNQANRLRERITGIPSSGLTRKAFRHEMNLSNRRNFEIKNRQLLQIQRERNRQQLIQNRVSHQPSHSTARIRPRVRWGR</sequence>
<evidence type="ECO:0000313" key="2">
    <source>
        <dbReference type="EMBL" id="PWN31174.1"/>
    </source>
</evidence>
<gene>
    <name evidence="2" type="ORF">FA14DRAFT_182962</name>
</gene>
<dbReference type="Proteomes" id="UP000245771">
    <property type="component" value="Unassembled WGS sequence"/>
</dbReference>
<dbReference type="AlphaFoldDB" id="A0A316V1N6"/>
<accession>A0A316V1N6</accession>
<dbReference type="EMBL" id="KZ819631">
    <property type="protein sequence ID" value="PWN31174.1"/>
    <property type="molecule type" value="Genomic_DNA"/>
</dbReference>
<name>A0A316V1N6_9BASI</name>
<reference evidence="2 3" key="1">
    <citation type="journal article" date="2018" name="Mol. Biol. Evol.">
        <title>Broad Genomic Sampling Reveals a Smut Pathogenic Ancestry of the Fungal Clade Ustilaginomycotina.</title>
        <authorList>
            <person name="Kijpornyongpan T."/>
            <person name="Mondo S.J."/>
            <person name="Barry K."/>
            <person name="Sandor L."/>
            <person name="Lee J."/>
            <person name="Lipzen A."/>
            <person name="Pangilinan J."/>
            <person name="LaButti K."/>
            <person name="Hainaut M."/>
            <person name="Henrissat B."/>
            <person name="Grigoriev I.V."/>
            <person name="Spatafora J.W."/>
            <person name="Aime M.C."/>
        </authorList>
    </citation>
    <scope>NUCLEOTIDE SEQUENCE [LARGE SCALE GENOMIC DNA]</scope>
    <source>
        <strain evidence="2 3">MCA 3882</strain>
    </source>
</reference>
<feature type="compositionally biased region" description="Basic residues" evidence="1">
    <location>
        <begin position="41"/>
        <end position="52"/>
    </location>
</feature>
<feature type="compositionally biased region" description="Low complexity" evidence="1">
    <location>
        <begin position="15"/>
        <end position="40"/>
    </location>
</feature>
<feature type="compositionally biased region" description="Basic and acidic residues" evidence="1">
    <location>
        <begin position="82"/>
        <end position="95"/>
    </location>
</feature>
<dbReference type="GeneID" id="37023054"/>
<dbReference type="RefSeq" id="XP_025351476.1">
    <property type="nucleotide sequence ID" value="XM_025501273.1"/>
</dbReference>
<feature type="region of interest" description="Disordered" evidence="1">
    <location>
        <begin position="252"/>
        <end position="273"/>
    </location>
</feature>
<evidence type="ECO:0000256" key="1">
    <source>
        <dbReference type="SAM" id="MobiDB-lite"/>
    </source>
</evidence>
<feature type="compositionally biased region" description="Basic and acidic residues" evidence="1">
    <location>
        <begin position="118"/>
        <end position="130"/>
    </location>
</feature>
<feature type="compositionally biased region" description="Polar residues" evidence="1">
    <location>
        <begin position="63"/>
        <end position="78"/>
    </location>
</feature>
<feature type="compositionally biased region" description="Basic residues" evidence="1">
    <location>
        <begin position="263"/>
        <end position="273"/>
    </location>
</feature>
<feature type="compositionally biased region" description="Polar residues" evidence="1">
    <location>
        <begin position="252"/>
        <end position="262"/>
    </location>
</feature>
<dbReference type="InParanoid" id="A0A316V1N6"/>